<name>G5I9I0_9FIRM</name>
<dbReference type="GO" id="GO:0055085">
    <property type="term" value="P:transmembrane transport"/>
    <property type="evidence" value="ECO:0007669"/>
    <property type="project" value="InterPro"/>
</dbReference>
<feature type="transmembrane region" description="Helical" evidence="7">
    <location>
        <begin position="162"/>
        <end position="185"/>
    </location>
</feature>
<evidence type="ECO:0000256" key="4">
    <source>
        <dbReference type="ARBA" id="ARBA00022692"/>
    </source>
</evidence>
<evidence type="ECO:0000256" key="7">
    <source>
        <dbReference type="RuleBase" id="RU363032"/>
    </source>
</evidence>
<keyword evidence="4 7" id="KW-0812">Transmembrane</keyword>
<dbReference type="GO" id="GO:0005886">
    <property type="term" value="C:plasma membrane"/>
    <property type="evidence" value="ECO:0007669"/>
    <property type="project" value="UniProtKB-SubCell"/>
</dbReference>
<evidence type="ECO:0000259" key="8">
    <source>
        <dbReference type="PROSITE" id="PS50928"/>
    </source>
</evidence>
<proteinExistence type="inferred from homology"/>
<feature type="transmembrane region" description="Helical" evidence="7">
    <location>
        <begin position="270"/>
        <end position="293"/>
    </location>
</feature>
<keyword evidence="3" id="KW-1003">Cell membrane</keyword>
<protein>
    <recommendedName>
        <fullName evidence="8">ABC transmembrane type-1 domain-containing protein</fullName>
    </recommendedName>
</protein>
<dbReference type="OrthoDB" id="42781at2"/>
<keyword evidence="10" id="KW-1185">Reference proteome</keyword>
<keyword evidence="2 7" id="KW-0813">Transport</keyword>
<dbReference type="Proteomes" id="UP000005384">
    <property type="component" value="Unassembled WGS sequence"/>
</dbReference>
<dbReference type="PATRIC" id="fig|742737.3.peg.163"/>
<dbReference type="Gene3D" id="1.10.3720.10">
    <property type="entry name" value="MetI-like"/>
    <property type="match status" value="1"/>
</dbReference>
<evidence type="ECO:0000256" key="1">
    <source>
        <dbReference type="ARBA" id="ARBA00004651"/>
    </source>
</evidence>
<dbReference type="PROSITE" id="PS50928">
    <property type="entry name" value="ABC_TM1"/>
    <property type="match status" value="1"/>
</dbReference>
<dbReference type="SUPFAM" id="SSF161098">
    <property type="entry name" value="MetI-like"/>
    <property type="match status" value="1"/>
</dbReference>
<dbReference type="AlphaFoldDB" id="G5I9I0"/>
<dbReference type="Pfam" id="PF00528">
    <property type="entry name" value="BPD_transp_1"/>
    <property type="match status" value="1"/>
</dbReference>
<comment type="similarity">
    <text evidence="7">Belongs to the binding-protein-dependent transport system permease family.</text>
</comment>
<evidence type="ECO:0000256" key="2">
    <source>
        <dbReference type="ARBA" id="ARBA00022448"/>
    </source>
</evidence>
<organism evidence="9 10">
    <name type="scientific">Hungatella hathewayi WAL-18680</name>
    <dbReference type="NCBI Taxonomy" id="742737"/>
    <lineage>
        <taxon>Bacteria</taxon>
        <taxon>Bacillati</taxon>
        <taxon>Bacillota</taxon>
        <taxon>Clostridia</taxon>
        <taxon>Lachnospirales</taxon>
        <taxon>Lachnospiraceae</taxon>
        <taxon>Hungatella</taxon>
    </lineage>
</organism>
<dbReference type="InterPro" id="IPR035906">
    <property type="entry name" value="MetI-like_sf"/>
</dbReference>
<comment type="subcellular location">
    <subcellularLocation>
        <location evidence="1 7">Cell membrane</location>
        <topology evidence="1 7">Multi-pass membrane protein</topology>
    </subcellularLocation>
</comment>
<evidence type="ECO:0000256" key="6">
    <source>
        <dbReference type="ARBA" id="ARBA00023136"/>
    </source>
</evidence>
<dbReference type="RefSeq" id="WP_006778151.1">
    <property type="nucleotide sequence ID" value="NZ_CP040506.1"/>
</dbReference>
<keyword evidence="5 7" id="KW-1133">Transmembrane helix</keyword>
<sequence>MRTSHNFAKKYERQKFTIKFLFLLPVFGFLAVFIFYSIYNSFHISLFDWSGMGKMTDFVGLKNWKMLLKDFTFAKAIKNNLLLMVISVLGQTPIALALAYFLDIAGKKANIFKIVWFLPLLMSSVAIGTLFGFLLDPTFGGLTAILNLFGREGIPLLGNPDYALVTVAFVIVWQFVPFYMVYFLAGMSSIPKEIYEAAMVDGASKSQYFFQCAIPQLMPTIRNALVLQMIGSMKHFDLIYIMTGGGPSGATELMATYMYKKTFPEMQMGYGSTVASAMFLIITLISITTIKLLRKGED</sequence>
<evidence type="ECO:0000313" key="10">
    <source>
        <dbReference type="Proteomes" id="UP000005384"/>
    </source>
</evidence>
<reference evidence="9 10" key="1">
    <citation type="submission" date="2011-08" db="EMBL/GenBank/DDBJ databases">
        <title>The Genome Sequence of Clostridium hathewayi WAL-18680.</title>
        <authorList>
            <consortium name="The Broad Institute Genome Sequencing Platform"/>
            <person name="Earl A."/>
            <person name="Ward D."/>
            <person name="Feldgarden M."/>
            <person name="Gevers D."/>
            <person name="Finegold S.M."/>
            <person name="Summanen P.H."/>
            <person name="Molitoris D.R."/>
            <person name="Song M."/>
            <person name="Daigneault M."/>
            <person name="Allen-Vercoe E."/>
            <person name="Young S.K."/>
            <person name="Zeng Q."/>
            <person name="Gargeya S."/>
            <person name="Fitzgerald M."/>
            <person name="Haas B."/>
            <person name="Abouelleil A."/>
            <person name="Alvarado L."/>
            <person name="Arachchi H.M."/>
            <person name="Berlin A."/>
            <person name="Brown A."/>
            <person name="Chapman S.B."/>
            <person name="Chen Z."/>
            <person name="Dunbar C."/>
            <person name="Freedman E."/>
            <person name="Gearin G."/>
            <person name="Gellesch M."/>
            <person name="Goldberg J."/>
            <person name="Griggs A."/>
            <person name="Gujja S."/>
            <person name="Heiman D."/>
            <person name="Howarth C."/>
            <person name="Larson L."/>
            <person name="Lui A."/>
            <person name="MacDonald P.J.P."/>
            <person name="Montmayeur A."/>
            <person name="Murphy C."/>
            <person name="Neiman D."/>
            <person name="Pearson M."/>
            <person name="Priest M."/>
            <person name="Roberts A."/>
            <person name="Saif S."/>
            <person name="Shea T."/>
            <person name="Shenoy N."/>
            <person name="Sisk P."/>
            <person name="Stolte C."/>
            <person name="Sykes S."/>
            <person name="Wortman J."/>
            <person name="Nusbaum C."/>
            <person name="Birren B."/>
        </authorList>
    </citation>
    <scope>NUCLEOTIDE SEQUENCE [LARGE SCALE GENOMIC DNA]</scope>
    <source>
        <strain evidence="9 10">WAL-18680</strain>
    </source>
</reference>
<dbReference type="PANTHER" id="PTHR30193">
    <property type="entry name" value="ABC TRANSPORTER PERMEASE PROTEIN"/>
    <property type="match status" value="1"/>
</dbReference>
<dbReference type="EMBL" id="ADLN01000001">
    <property type="protein sequence ID" value="EHI61719.1"/>
    <property type="molecule type" value="Genomic_DNA"/>
</dbReference>
<dbReference type="InterPro" id="IPR000515">
    <property type="entry name" value="MetI-like"/>
</dbReference>
<comment type="caution">
    <text evidence="9">The sequence shown here is derived from an EMBL/GenBank/DDBJ whole genome shotgun (WGS) entry which is preliminary data.</text>
</comment>
<gene>
    <name evidence="9" type="ORF">HMPREF9473_00170</name>
</gene>
<feature type="domain" description="ABC transmembrane type-1" evidence="8">
    <location>
        <begin position="77"/>
        <end position="291"/>
    </location>
</feature>
<dbReference type="PANTHER" id="PTHR30193:SF37">
    <property type="entry name" value="INNER MEMBRANE ABC TRANSPORTER PERMEASE PROTEIN YCJO"/>
    <property type="match status" value="1"/>
</dbReference>
<evidence type="ECO:0000256" key="3">
    <source>
        <dbReference type="ARBA" id="ARBA00022475"/>
    </source>
</evidence>
<dbReference type="HOGENOM" id="CLU_016047_0_0_9"/>
<evidence type="ECO:0000256" key="5">
    <source>
        <dbReference type="ARBA" id="ARBA00022989"/>
    </source>
</evidence>
<dbReference type="InterPro" id="IPR051393">
    <property type="entry name" value="ABC_transporter_permease"/>
</dbReference>
<feature type="transmembrane region" description="Helical" evidence="7">
    <location>
        <begin position="81"/>
        <end position="102"/>
    </location>
</feature>
<dbReference type="CDD" id="cd06261">
    <property type="entry name" value="TM_PBP2"/>
    <property type="match status" value="1"/>
</dbReference>
<accession>G5I9I0</accession>
<feature type="transmembrane region" description="Helical" evidence="7">
    <location>
        <begin position="20"/>
        <end position="39"/>
    </location>
</feature>
<evidence type="ECO:0000313" key="9">
    <source>
        <dbReference type="EMBL" id="EHI61719.1"/>
    </source>
</evidence>
<keyword evidence="6 7" id="KW-0472">Membrane</keyword>
<feature type="transmembrane region" description="Helical" evidence="7">
    <location>
        <begin position="114"/>
        <end position="135"/>
    </location>
</feature>